<dbReference type="GO" id="GO:0003677">
    <property type="term" value="F:DNA binding"/>
    <property type="evidence" value="ECO:0007669"/>
    <property type="project" value="InterPro"/>
</dbReference>
<feature type="region of interest" description="Disordered" evidence="1">
    <location>
        <begin position="1"/>
        <end position="26"/>
    </location>
</feature>
<accession>A0AB34YX91</accession>
<feature type="compositionally biased region" description="Polar residues" evidence="1">
    <location>
        <begin position="1"/>
        <end position="17"/>
    </location>
</feature>
<dbReference type="Proteomes" id="UP000553980">
    <property type="component" value="Unassembled WGS sequence"/>
</dbReference>
<dbReference type="InterPro" id="IPR001387">
    <property type="entry name" value="Cro/C1-type_HTH"/>
</dbReference>
<dbReference type="InterPro" id="IPR010982">
    <property type="entry name" value="Lambda_DNA-bd_dom_sf"/>
</dbReference>
<dbReference type="Gene3D" id="1.10.260.40">
    <property type="entry name" value="lambda repressor-like DNA-binding domains"/>
    <property type="match status" value="1"/>
</dbReference>
<dbReference type="PROSITE" id="PS50943">
    <property type="entry name" value="HTH_CROC1"/>
    <property type="match status" value="1"/>
</dbReference>
<organism evidence="3 4">
    <name type="scientific">Brucella pecoris</name>
    <dbReference type="NCBI Taxonomy" id="867683"/>
    <lineage>
        <taxon>Bacteria</taxon>
        <taxon>Pseudomonadati</taxon>
        <taxon>Pseudomonadota</taxon>
        <taxon>Alphaproteobacteria</taxon>
        <taxon>Hyphomicrobiales</taxon>
        <taxon>Brucellaceae</taxon>
        <taxon>Brucella/Ochrobactrum group</taxon>
        <taxon>Brucella</taxon>
    </lineage>
</organism>
<gene>
    <name evidence="3" type="ORF">GGQ79_004219</name>
</gene>
<evidence type="ECO:0000259" key="2">
    <source>
        <dbReference type="PROSITE" id="PS50943"/>
    </source>
</evidence>
<name>A0AB34YX91_9HYPH</name>
<dbReference type="InterPro" id="IPR052345">
    <property type="entry name" value="Rad_response_metalloprotease"/>
</dbReference>
<evidence type="ECO:0000313" key="3">
    <source>
        <dbReference type="EMBL" id="MBB4095667.1"/>
    </source>
</evidence>
<dbReference type="EMBL" id="JACIEX010000012">
    <property type="protein sequence ID" value="MBB4095667.1"/>
    <property type="molecule type" value="Genomic_DNA"/>
</dbReference>
<keyword evidence="4" id="KW-1185">Reference proteome</keyword>
<dbReference type="SMART" id="SM00530">
    <property type="entry name" value="HTH_XRE"/>
    <property type="match status" value="1"/>
</dbReference>
<comment type="caution">
    <text evidence="3">The sequence shown here is derived from an EMBL/GenBank/DDBJ whole genome shotgun (WGS) entry which is preliminary data.</text>
</comment>
<proteinExistence type="predicted"/>
<dbReference type="RefSeq" id="WP_235894924.1">
    <property type="nucleotide sequence ID" value="NZ_JACIEX010000012.1"/>
</dbReference>
<dbReference type="PANTHER" id="PTHR43236:SF1">
    <property type="entry name" value="BLL7220 PROTEIN"/>
    <property type="match status" value="1"/>
</dbReference>
<feature type="domain" description="HTH cro/C1-type" evidence="2">
    <location>
        <begin position="31"/>
        <end position="85"/>
    </location>
</feature>
<dbReference type="SUPFAM" id="SSF47413">
    <property type="entry name" value="lambda repressor-like DNA-binding domains"/>
    <property type="match status" value="1"/>
</dbReference>
<evidence type="ECO:0000256" key="1">
    <source>
        <dbReference type="SAM" id="MobiDB-lite"/>
    </source>
</evidence>
<sequence length="130" mass="14593">MEKTQGDQGMSGSAASHSQDDIERKRLGERLREARKYLGLKQDEVAQYLKIPRTALTDIENGQRKVEAIELSRLAKLYRQPVGFFTGDDKGTSDLPADVAHLARRAADLSTQDRAELGKFAEYLRSRASR</sequence>
<evidence type="ECO:0000313" key="4">
    <source>
        <dbReference type="Proteomes" id="UP000553980"/>
    </source>
</evidence>
<dbReference type="Pfam" id="PF13560">
    <property type="entry name" value="HTH_31"/>
    <property type="match status" value="1"/>
</dbReference>
<protein>
    <submittedName>
        <fullName evidence="3">Transcriptional regulator with XRE-family HTH domain</fullName>
    </submittedName>
</protein>
<dbReference type="PANTHER" id="PTHR43236">
    <property type="entry name" value="ANTITOXIN HIGA1"/>
    <property type="match status" value="1"/>
</dbReference>
<dbReference type="AlphaFoldDB" id="A0AB34YX91"/>
<reference evidence="3 4" key="1">
    <citation type="submission" date="2020-08" db="EMBL/GenBank/DDBJ databases">
        <title>Genomic Encyclopedia of Type Strains, Phase IV (KMG-IV): sequencing the most valuable type-strain genomes for metagenomic binning, comparative biology and taxonomic classification.</title>
        <authorList>
            <person name="Goeker M."/>
        </authorList>
    </citation>
    <scope>NUCLEOTIDE SEQUENCE [LARGE SCALE GENOMIC DNA]</scope>
    <source>
        <strain evidence="3 4">DSM 23868</strain>
    </source>
</reference>
<dbReference type="CDD" id="cd00093">
    <property type="entry name" value="HTH_XRE"/>
    <property type="match status" value="1"/>
</dbReference>